<dbReference type="EMBL" id="CP158294">
    <property type="protein sequence ID" value="XBV47634.1"/>
    <property type="molecule type" value="Genomic_DNA"/>
</dbReference>
<evidence type="ECO:0000313" key="1">
    <source>
        <dbReference type="EMBL" id="XBV47634.1"/>
    </source>
</evidence>
<accession>A0AAU7U449</accession>
<keyword evidence="1" id="KW-0614">Plasmid</keyword>
<sequence length="111" mass="12602">MEHPDEKWKGMRVLNLAVAVLMGMDMLDDRRIDNYRFASKLRTATSKVGYAFLFHRPATLAEPEFKLAFSEPTGSGLMNSRALKRIINSEMIAQHTLRQMAMLKLACDGRA</sequence>
<protein>
    <submittedName>
        <fullName evidence="1">Uncharacterized protein</fullName>
    </submittedName>
</protein>
<reference evidence="1" key="1">
    <citation type="submission" date="2024-06" db="EMBL/GenBank/DDBJ databases">
        <title>Multiomics insights into the TNT degradation mechanism by Pantoea sp. BJ2 isolated from an ammunition destruction site.</title>
        <authorList>
            <person name="Luo J."/>
        </authorList>
    </citation>
    <scope>NUCLEOTIDE SEQUENCE</scope>
    <source>
        <strain evidence="1">BJ2</strain>
        <plasmid evidence="1">plasmindB</plasmid>
    </source>
</reference>
<proteinExistence type="predicted"/>
<geneLocation type="plasmid" evidence="1">
    <name>plasmindB</name>
</geneLocation>
<dbReference type="RefSeq" id="WP_350262681.1">
    <property type="nucleotide sequence ID" value="NZ_CP158294.1"/>
</dbReference>
<organism evidence="1">
    <name type="scientific">Pantoea sp. BJ2</name>
    <dbReference type="NCBI Taxonomy" id="3141322"/>
    <lineage>
        <taxon>Bacteria</taxon>
        <taxon>Pseudomonadati</taxon>
        <taxon>Pseudomonadota</taxon>
        <taxon>Gammaproteobacteria</taxon>
        <taxon>Enterobacterales</taxon>
        <taxon>Erwiniaceae</taxon>
        <taxon>Pantoea</taxon>
    </lineage>
</organism>
<gene>
    <name evidence="1" type="ORF">AAF463_23640</name>
</gene>
<dbReference type="AlphaFoldDB" id="A0AAU7U449"/>
<name>A0AAU7U449_9GAMM</name>